<comment type="catalytic activity">
    <reaction evidence="1 6 7">
        <text>[protein]-peptidylproline (omega=180) = [protein]-peptidylproline (omega=0)</text>
        <dbReference type="Rhea" id="RHEA:16237"/>
        <dbReference type="Rhea" id="RHEA-COMP:10747"/>
        <dbReference type="Rhea" id="RHEA-COMP:10748"/>
        <dbReference type="ChEBI" id="CHEBI:83833"/>
        <dbReference type="ChEBI" id="CHEBI:83834"/>
        <dbReference type="EC" id="5.2.1.8"/>
    </reaction>
</comment>
<dbReference type="GO" id="GO:0003755">
    <property type="term" value="F:peptidyl-prolyl cis-trans isomerase activity"/>
    <property type="evidence" value="ECO:0007669"/>
    <property type="project" value="UniProtKB-UniRule"/>
</dbReference>
<dbReference type="InterPro" id="IPR001179">
    <property type="entry name" value="PPIase_FKBP_dom"/>
</dbReference>
<evidence type="ECO:0000256" key="6">
    <source>
        <dbReference type="PROSITE-ProRule" id="PRU00277"/>
    </source>
</evidence>
<dbReference type="EMBL" id="BAEQ01000014">
    <property type="protein sequence ID" value="GAC27568.1"/>
    <property type="molecule type" value="Genomic_DNA"/>
</dbReference>
<evidence type="ECO:0000256" key="1">
    <source>
        <dbReference type="ARBA" id="ARBA00000971"/>
    </source>
</evidence>
<dbReference type="Pfam" id="PF00254">
    <property type="entry name" value="FKBP_C"/>
    <property type="match status" value="1"/>
</dbReference>
<dbReference type="Gene3D" id="3.10.50.40">
    <property type="match status" value="1"/>
</dbReference>
<evidence type="ECO:0000256" key="4">
    <source>
        <dbReference type="ARBA" id="ARBA00023110"/>
    </source>
</evidence>
<feature type="domain" description="PPIase FKBP-type" evidence="9">
    <location>
        <begin position="173"/>
        <end position="258"/>
    </location>
</feature>
<keyword evidence="11" id="KW-1185">Reference proteome</keyword>
<sequence>MKKATLALAVLAALALTACQKQEATDKTATEAASTEVNEAVTGEKEDVYGTEKEKYSYALGASMGLFAQNRLEQQTDLGIEHDEAALMAGFKDGLANATKYTVPELQAFTRASDELLQTKQDEKATNASATNISEGLAYLAENAKKEGVVTTESGLQYEVLTQGDGKSPASPTSTVKVHYKGALLDGTEFDSSYARGEPATFPLNRVIVGWTEGVQLMQVGSKYRFTIPSDMAYGERATGKITPNSTLIFEVELLEVTESEAAATEQ</sequence>
<evidence type="ECO:0000256" key="7">
    <source>
        <dbReference type="RuleBase" id="RU003915"/>
    </source>
</evidence>
<evidence type="ECO:0000256" key="2">
    <source>
        <dbReference type="ARBA" id="ARBA00006577"/>
    </source>
</evidence>
<keyword evidence="5 6" id="KW-0413">Isomerase</keyword>
<dbReference type="EC" id="5.2.1.8" evidence="7"/>
<dbReference type="OrthoDB" id="9814548at2"/>
<dbReference type="RefSeq" id="WP_006009292.1">
    <property type="nucleotide sequence ID" value="NZ_AUAV01000008.1"/>
</dbReference>
<dbReference type="PROSITE" id="PS50059">
    <property type="entry name" value="FKBP_PPIASE"/>
    <property type="match status" value="1"/>
</dbReference>
<proteinExistence type="inferred from homology"/>
<dbReference type="FunFam" id="3.10.50.40:FF:000045">
    <property type="entry name" value="Peptidyl-prolyl cis-trans isomerase"/>
    <property type="match status" value="1"/>
</dbReference>
<evidence type="ECO:0000256" key="3">
    <source>
        <dbReference type="ARBA" id="ARBA00022729"/>
    </source>
</evidence>
<comment type="caution">
    <text evidence="10">The sequence shown here is derived from an EMBL/GenBank/DDBJ whole genome shotgun (WGS) entry which is preliminary data.</text>
</comment>
<evidence type="ECO:0000313" key="10">
    <source>
        <dbReference type="EMBL" id="GAC27568.1"/>
    </source>
</evidence>
<dbReference type="STRING" id="1121922.GCA_000428905_01792"/>
<organism evidence="10 11">
    <name type="scientific">Brumicola pallidula DSM 14239 = ACAM 615</name>
    <dbReference type="NCBI Taxonomy" id="1121922"/>
    <lineage>
        <taxon>Bacteria</taxon>
        <taxon>Pseudomonadati</taxon>
        <taxon>Pseudomonadota</taxon>
        <taxon>Gammaproteobacteria</taxon>
        <taxon>Alteromonadales</taxon>
        <taxon>Alteromonadaceae</taxon>
        <taxon>Brumicola</taxon>
    </lineage>
</organism>
<feature type="chain" id="PRO_5003900862" description="Peptidyl-prolyl cis-trans isomerase" evidence="8">
    <location>
        <begin position="24"/>
        <end position="267"/>
    </location>
</feature>
<dbReference type="PANTHER" id="PTHR43811:SF19">
    <property type="entry name" value="39 KDA FK506-BINDING NUCLEAR PROTEIN"/>
    <property type="match status" value="1"/>
</dbReference>
<keyword evidence="4 6" id="KW-0697">Rotamase</keyword>
<dbReference type="SUPFAM" id="SSF54534">
    <property type="entry name" value="FKBP-like"/>
    <property type="match status" value="1"/>
</dbReference>
<dbReference type="Gene3D" id="1.10.287.460">
    <property type="entry name" value="Peptidyl-prolyl cis-trans isomerase, FKBP-type, N-terminal domain"/>
    <property type="match status" value="1"/>
</dbReference>
<comment type="similarity">
    <text evidence="2 7">Belongs to the FKBP-type PPIase family.</text>
</comment>
<gene>
    <name evidence="10" type="primary">fkpA</name>
    <name evidence="10" type="ORF">GPAL_0688</name>
</gene>
<evidence type="ECO:0000259" key="9">
    <source>
        <dbReference type="PROSITE" id="PS50059"/>
    </source>
</evidence>
<dbReference type="InterPro" id="IPR046357">
    <property type="entry name" value="PPIase_dom_sf"/>
</dbReference>
<feature type="signal peptide" evidence="8">
    <location>
        <begin position="1"/>
        <end position="23"/>
    </location>
</feature>
<evidence type="ECO:0000256" key="5">
    <source>
        <dbReference type="ARBA" id="ARBA00023235"/>
    </source>
</evidence>
<dbReference type="AlphaFoldDB" id="K6ZF70"/>
<dbReference type="GO" id="GO:0006457">
    <property type="term" value="P:protein folding"/>
    <property type="evidence" value="ECO:0007669"/>
    <property type="project" value="InterPro"/>
</dbReference>
<dbReference type="PROSITE" id="PS51257">
    <property type="entry name" value="PROKAR_LIPOPROTEIN"/>
    <property type="match status" value="1"/>
</dbReference>
<reference evidence="11" key="1">
    <citation type="journal article" date="2014" name="Environ. Microbiol.">
        <title>Comparative genomics of the marine bacterial genus Glaciecola reveals the high degree of genomic diversity and genomic characteristic for cold adaptation.</title>
        <authorList>
            <person name="Qin Q.L."/>
            <person name="Xie B.B."/>
            <person name="Yu Y."/>
            <person name="Shu Y.L."/>
            <person name="Rong J.C."/>
            <person name="Zhang Y.J."/>
            <person name="Zhao D.L."/>
            <person name="Chen X.L."/>
            <person name="Zhang X.Y."/>
            <person name="Chen B."/>
            <person name="Zhou B.C."/>
            <person name="Zhang Y.Z."/>
        </authorList>
    </citation>
    <scope>NUCLEOTIDE SEQUENCE [LARGE SCALE GENOMIC DNA]</scope>
    <source>
        <strain evidence="11">ACAM 615</strain>
    </source>
</reference>
<dbReference type="InterPro" id="IPR036944">
    <property type="entry name" value="PPIase_FKBP_N_sf"/>
</dbReference>
<protein>
    <recommendedName>
        <fullName evidence="7">Peptidyl-prolyl cis-trans isomerase</fullName>
        <ecNumber evidence="7">5.2.1.8</ecNumber>
    </recommendedName>
</protein>
<evidence type="ECO:0000313" key="11">
    <source>
        <dbReference type="Proteomes" id="UP000006251"/>
    </source>
</evidence>
<evidence type="ECO:0000256" key="8">
    <source>
        <dbReference type="SAM" id="SignalP"/>
    </source>
</evidence>
<dbReference type="InterPro" id="IPR000774">
    <property type="entry name" value="PPIase_FKBP_N"/>
</dbReference>
<name>K6ZF70_9ALTE</name>
<keyword evidence="3 8" id="KW-0732">Signal</keyword>
<dbReference type="Proteomes" id="UP000006251">
    <property type="component" value="Unassembled WGS sequence"/>
</dbReference>
<dbReference type="Pfam" id="PF01346">
    <property type="entry name" value="FKBP_N"/>
    <property type="match status" value="1"/>
</dbReference>
<dbReference type="PANTHER" id="PTHR43811">
    <property type="entry name" value="FKBP-TYPE PEPTIDYL-PROLYL CIS-TRANS ISOMERASE FKPA"/>
    <property type="match status" value="1"/>
</dbReference>
<accession>K6ZF70</accession>